<feature type="DNA-binding region" description="OmpR/PhoB-type" evidence="6">
    <location>
        <begin position="22"/>
        <end position="124"/>
    </location>
</feature>
<dbReference type="CDD" id="cd15831">
    <property type="entry name" value="BTAD"/>
    <property type="match status" value="1"/>
</dbReference>
<gene>
    <name evidence="9" type="ORF">GCM10018793_31510</name>
</gene>
<evidence type="ECO:0000259" key="8">
    <source>
        <dbReference type="PROSITE" id="PS51755"/>
    </source>
</evidence>
<sequence>MHNQQTSIGNVPGDRWPSSTAPTRLQTPAISVFGPLSVVLDGHTVQLGPPRQRAVLAVLLIEVGRVVPVPAMVDRLWGSEPPQQALASLHSYVSRLRKLLSSWPLPSGSRLKIRYQPPGYVLVAPAEEIDAARFERLADEGHRAARDADHALAFHLFGAALSTWTAPPFEELAEYAFASQESIRLGHVRLSVIQQRAEMAFVLGLDSVTLPELESEVNRNPLEEGLVRLLMRAQYRMGRQADALRTFERTRRVLAKELGVDPSLPLQRMHADILRHDPALHPSQEPPAAEPKPLLLAGTNQAPEPTGNPDVRTFVGRQDELRALVAAQPVTWSRSGRTAVILGEAGIGKTSLLQRFTAMAKTNDAITVQCPDMQGMPAFWPWSRILRRALEVRPRFMQSLSDEIRRVLGHLVPELAPDSENVPEWRANATPSAFEFHDAITRALAVLGQSPLVLVLENFHWADPSSWAVLRFLAGQMAGSHLILLVSLRTFLPAHDPNLRKTLAALLQQPGVEVIRLGGLSRPETATLAATVSPHTGKPDGEIVAALHERTHGNPSFVLGLARGLSDRTTPDDVRLMIPDSVREIILERIGSLPDDVRAVLDMASVLAEGTPRAVLEDMIDQAGIMVEAIRLAQRGDLLRPQTAAGGSIRFEHSLIRDVVRQELSEEAAVAIHRRAVRSLVRRMSPEPDSFAASVTAHAQAALRRLPPQDVLAPLIAEADRLARSFAYEPALRCLELASSLLADHDESGCAGFHLDLLARQADIATLVHGTGARATMAIYDRMDRLTRLLRRAQSPVSRVGRCLGMLCQGRFAHAEAMLTCGPGPSWSAGEGADAVILHYVRGVRLYSRAHFHDALAEFNRALAAGVPGTPRLHGCRVHIALRCWQAVSLWHCGARGAARQLVRRLQDIITADQSVVPAERLATLYVAAMLAVLDGKARQALATAQPALRLAENTGSRIWQANLTLLLAWARVRTGDDGDQVFEAARTALVTTRRSGFVLIRMLHLHLLADMEKATRRSGHMERVLHRVPTLATGSGGFCRTSFRDSGS</sequence>
<dbReference type="Gene3D" id="3.40.50.300">
    <property type="entry name" value="P-loop containing nucleotide triphosphate hydrolases"/>
    <property type="match status" value="1"/>
</dbReference>
<dbReference type="Pfam" id="PF13191">
    <property type="entry name" value="AAA_16"/>
    <property type="match status" value="1"/>
</dbReference>
<dbReference type="PROSITE" id="PS51755">
    <property type="entry name" value="OMPR_PHOB"/>
    <property type="match status" value="1"/>
</dbReference>
<dbReference type="Pfam" id="PF03704">
    <property type="entry name" value="BTAD"/>
    <property type="match status" value="1"/>
</dbReference>
<dbReference type="SMART" id="SM01043">
    <property type="entry name" value="BTAD"/>
    <property type="match status" value="1"/>
</dbReference>
<dbReference type="InterPro" id="IPR001867">
    <property type="entry name" value="OmpR/PhoB-type_DNA-bd"/>
</dbReference>
<evidence type="ECO:0000256" key="7">
    <source>
        <dbReference type="SAM" id="MobiDB-lite"/>
    </source>
</evidence>
<dbReference type="EMBL" id="BNCD01000008">
    <property type="protein sequence ID" value="GHH79230.1"/>
    <property type="molecule type" value="Genomic_DNA"/>
</dbReference>
<reference evidence="9" key="1">
    <citation type="journal article" date="2014" name="Int. J. Syst. Evol. Microbiol.">
        <title>Complete genome sequence of Corynebacterium casei LMG S-19264T (=DSM 44701T), isolated from a smear-ripened cheese.</title>
        <authorList>
            <consortium name="US DOE Joint Genome Institute (JGI-PGF)"/>
            <person name="Walter F."/>
            <person name="Albersmeier A."/>
            <person name="Kalinowski J."/>
            <person name="Ruckert C."/>
        </authorList>
    </citation>
    <scope>NUCLEOTIDE SEQUENCE</scope>
    <source>
        <strain evidence="9">JCM 5069</strain>
    </source>
</reference>
<dbReference type="PANTHER" id="PTHR35807">
    <property type="entry name" value="TRANSCRIPTIONAL REGULATOR REDD-RELATED"/>
    <property type="match status" value="1"/>
</dbReference>
<dbReference type="InterPro" id="IPR011990">
    <property type="entry name" value="TPR-like_helical_dom_sf"/>
</dbReference>
<dbReference type="InterPro" id="IPR036388">
    <property type="entry name" value="WH-like_DNA-bd_sf"/>
</dbReference>
<keyword evidence="4 6" id="KW-0238">DNA-binding</keyword>
<dbReference type="GO" id="GO:0006355">
    <property type="term" value="P:regulation of DNA-templated transcription"/>
    <property type="evidence" value="ECO:0007669"/>
    <property type="project" value="InterPro"/>
</dbReference>
<dbReference type="RefSeq" id="WP_189932371.1">
    <property type="nucleotide sequence ID" value="NZ_BNCD01000008.1"/>
</dbReference>
<dbReference type="Gene3D" id="1.25.40.10">
    <property type="entry name" value="Tetratricopeptide repeat domain"/>
    <property type="match status" value="1"/>
</dbReference>
<reference evidence="9" key="2">
    <citation type="submission" date="2020-09" db="EMBL/GenBank/DDBJ databases">
        <authorList>
            <person name="Sun Q."/>
            <person name="Ohkuma M."/>
        </authorList>
    </citation>
    <scope>NUCLEOTIDE SEQUENCE</scope>
    <source>
        <strain evidence="9">JCM 5069</strain>
    </source>
</reference>
<dbReference type="PANTHER" id="PTHR35807:SF1">
    <property type="entry name" value="TRANSCRIPTIONAL REGULATOR REDD"/>
    <property type="match status" value="1"/>
</dbReference>
<evidence type="ECO:0000256" key="2">
    <source>
        <dbReference type="ARBA" id="ARBA00023012"/>
    </source>
</evidence>
<evidence type="ECO:0000256" key="4">
    <source>
        <dbReference type="ARBA" id="ARBA00023125"/>
    </source>
</evidence>
<feature type="region of interest" description="Disordered" evidence="7">
    <location>
        <begin position="1"/>
        <end position="21"/>
    </location>
</feature>
<dbReference type="SUPFAM" id="SSF48452">
    <property type="entry name" value="TPR-like"/>
    <property type="match status" value="1"/>
</dbReference>
<keyword evidence="10" id="KW-1185">Reference proteome</keyword>
<evidence type="ECO:0000256" key="1">
    <source>
        <dbReference type="ARBA" id="ARBA00005820"/>
    </source>
</evidence>
<evidence type="ECO:0000256" key="6">
    <source>
        <dbReference type="PROSITE-ProRule" id="PRU01091"/>
    </source>
</evidence>
<dbReference type="Proteomes" id="UP000603708">
    <property type="component" value="Unassembled WGS sequence"/>
</dbReference>
<dbReference type="InterPro" id="IPR051677">
    <property type="entry name" value="AfsR-DnrI-RedD_regulator"/>
</dbReference>
<evidence type="ECO:0000256" key="3">
    <source>
        <dbReference type="ARBA" id="ARBA00023015"/>
    </source>
</evidence>
<dbReference type="Gene3D" id="1.10.10.10">
    <property type="entry name" value="Winged helix-like DNA-binding domain superfamily/Winged helix DNA-binding domain"/>
    <property type="match status" value="1"/>
</dbReference>
<dbReference type="InterPro" id="IPR041664">
    <property type="entry name" value="AAA_16"/>
</dbReference>
<keyword evidence="5" id="KW-0804">Transcription</keyword>
<dbReference type="GO" id="GO:0000160">
    <property type="term" value="P:phosphorelay signal transduction system"/>
    <property type="evidence" value="ECO:0007669"/>
    <property type="project" value="UniProtKB-KW"/>
</dbReference>
<accession>A0A919G8J1</accession>
<protein>
    <recommendedName>
        <fullName evidence="8">OmpR/PhoB-type domain-containing protein</fullName>
    </recommendedName>
</protein>
<comment type="caution">
    <text evidence="9">The sequence shown here is derived from an EMBL/GenBank/DDBJ whole genome shotgun (WGS) entry which is preliminary data.</text>
</comment>
<keyword evidence="3" id="KW-0805">Transcription regulation</keyword>
<feature type="domain" description="OmpR/PhoB-type" evidence="8">
    <location>
        <begin position="22"/>
        <end position="124"/>
    </location>
</feature>
<organism evidence="9 10">
    <name type="scientific">Streptomyces sulfonofaciens</name>
    <dbReference type="NCBI Taxonomy" id="68272"/>
    <lineage>
        <taxon>Bacteria</taxon>
        <taxon>Bacillati</taxon>
        <taxon>Actinomycetota</taxon>
        <taxon>Actinomycetes</taxon>
        <taxon>Kitasatosporales</taxon>
        <taxon>Streptomycetaceae</taxon>
        <taxon>Streptomyces</taxon>
    </lineage>
</organism>
<dbReference type="SUPFAM" id="SSF46894">
    <property type="entry name" value="C-terminal effector domain of the bipartite response regulators"/>
    <property type="match status" value="1"/>
</dbReference>
<evidence type="ECO:0000313" key="10">
    <source>
        <dbReference type="Proteomes" id="UP000603708"/>
    </source>
</evidence>
<dbReference type="InterPro" id="IPR016032">
    <property type="entry name" value="Sig_transdc_resp-reg_C-effctor"/>
</dbReference>
<evidence type="ECO:0000313" key="9">
    <source>
        <dbReference type="EMBL" id="GHH79230.1"/>
    </source>
</evidence>
<proteinExistence type="inferred from homology"/>
<dbReference type="InterPro" id="IPR027417">
    <property type="entry name" value="P-loop_NTPase"/>
</dbReference>
<comment type="similarity">
    <text evidence="1">Belongs to the AfsR/DnrI/RedD regulatory family.</text>
</comment>
<keyword evidence="2" id="KW-0902">Two-component regulatory system</keyword>
<name>A0A919G8J1_9ACTN</name>
<feature type="region of interest" description="Disordered" evidence="7">
    <location>
        <begin position="278"/>
        <end position="310"/>
    </location>
</feature>
<dbReference type="AlphaFoldDB" id="A0A919G8J1"/>
<dbReference type="InterPro" id="IPR005158">
    <property type="entry name" value="BTAD"/>
</dbReference>
<dbReference type="GO" id="GO:0003677">
    <property type="term" value="F:DNA binding"/>
    <property type="evidence" value="ECO:0007669"/>
    <property type="project" value="UniProtKB-UniRule"/>
</dbReference>
<dbReference type="SUPFAM" id="SSF52540">
    <property type="entry name" value="P-loop containing nucleoside triphosphate hydrolases"/>
    <property type="match status" value="1"/>
</dbReference>
<evidence type="ECO:0000256" key="5">
    <source>
        <dbReference type="ARBA" id="ARBA00023163"/>
    </source>
</evidence>
<dbReference type="SMART" id="SM00862">
    <property type="entry name" value="Trans_reg_C"/>
    <property type="match status" value="1"/>
</dbReference>